<feature type="transmembrane region" description="Helical" evidence="1">
    <location>
        <begin position="12"/>
        <end position="33"/>
    </location>
</feature>
<gene>
    <name evidence="2" type="ORF">C7S10_08835</name>
</gene>
<sequence>MDGGLVVRVSRSSWLLIGVLVLLVNLPIVYSSFTRASVVRSGEDVVAPVTETRNLGTEAEPRWWLSYRLPRDIDPDGRSWSAEVDAATYDDAERDDTVAVRVIAGKPASAIVDGEVRRSTYRTGTIIADVVIFAILLLLWRVRFRHRREVETVEALEDVEPGRMHALWQDLGDGTVRVSGEVLEHDEHEVVLDLGERLVRVVLDGHTNPVGRRERAEVRVRPPG</sequence>
<name>A0A2R7YXS9_9ACTN</name>
<dbReference type="EMBL" id="PYXZ01000003">
    <property type="protein sequence ID" value="PUA81141.1"/>
    <property type="molecule type" value="Genomic_DNA"/>
</dbReference>
<protein>
    <submittedName>
        <fullName evidence="2">Uncharacterized protein</fullName>
    </submittedName>
</protein>
<reference evidence="2 3" key="1">
    <citation type="submission" date="2018-03" db="EMBL/GenBank/DDBJ databases">
        <authorList>
            <person name="Keele B.F."/>
        </authorList>
    </citation>
    <scope>NUCLEOTIDE SEQUENCE [LARGE SCALE GENOMIC DNA]</scope>
    <source>
        <strain evidence="2 3">IB-3</strain>
    </source>
</reference>
<keyword evidence="3" id="KW-1185">Reference proteome</keyword>
<keyword evidence="1" id="KW-0472">Membrane</keyword>
<accession>A0A2R7YXS9</accession>
<keyword evidence="1" id="KW-1133">Transmembrane helix</keyword>
<feature type="transmembrane region" description="Helical" evidence="1">
    <location>
        <begin position="121"/>
        <end position="140"/>
    </location>
</feature>
<evidence type="ECO:0000313" key="2">
    <source>
        <dbReference type="EMBL" id="PUA81141.1"/>
    </source>
</evidence>
<proteinExistence type="predicted"/>
<evidence type="ECO:0000256" key="1">
    <source>
        <dbReference type="SAM" id="Phobius"/>
    </source>
</evidence>
<organism evidence="2 3">
    <name type="scientific">Nocardioides currus</name>
    <dbReference type="NCBI Taxonomy" id="2133958"/>
    <lineage>
        <taxon>Bacteria</taxon>
        <taxon>Bacillati</taxon>
        <taxon>Actinomycetota</taxon>
        <taxon>Actinomycetes</taxon>
        <taxon>Propionibacteriales</taxon>
        <taxon>Nocardioidaceae</taxon>
        <taxon>Nocardioides</taxon>
    </lineage>
</organism>
<comment type="caution">
    <text evidence="2">The sequence shown here is derived from an EMBL/GenBank/DDBJ whole genome shotgun (WGS) entry which is preliminary data.</text>
</comment>
<keyword evidence="1" id="KW-0812">Transmembrane</keyword>
<evidence type="ECO:0000313" key="3">
    <source>
        <dbReference type="Proteomes" id="UP000244867"/>
    </source>
</evidence>
<dbReference type="AlphaFoldDB" id="A0A2R7YXS9"/>
<dbReference type="Proteomes" id="UP000244867">
    <property type="component" value="Unassembled WGS sequence"/>
</dbReference>